<dbReference type="PANTHER" id="PTHR30185">
    <property type="entry name" value="CRYPTIC BETA-GLUCOSIDE BGL OPERON ANTITERMINATOR"/>
    <property type="match status" value="1"/>
</dbReference>
<comment type="caution">
    <text evidence="10">The sequence shown here is derived from an EMBL/GenBank/DDBJ whole genome shotgun (WGS) entry which is preliminary data.</text>
</comment>
<evidence type="ECO:0000256" key="1">
    <source>
        <dbReference type="ARBA" id="ARBA00022679"/>
    </source>
</evidence>
<evidence type="ECO:0000259" key="8">
    <source>
        <dbReference type="PROSITE" id="PS51099"/>
    </source>
</evidence>
<evidence type="ECO:0000259" key="7">
    <source>
        <dbReference type="PROSITE" id="PS51094"/>
    </source>
</evidence>
<evidence type="ECO:0000259" key="9">
    <source>
        <dbReference type="PROSITE" id="PS51372"/>
    </source>
</evidence>
<evidence type="ECO:0000256" key="4">
    <source>
        <dbReference type="ARBA" id="ARBA00023015"/>
    </source>
</evidence>
<feature type="domain" description="PTS EIIA type-2" evidence="7">
    <location>
        <begin position="521"/>
        <end position="668"/>
    </location>
</feature>
<evidence type="ECO:0000256" key="6">
    <source>
        <dbReference type="ARBA" id="ARBA00023163"/>
    </source>
</evidence>
<keyword evidence="6" id="KW-0804">Transcription</keyword>
<dbReference type="InterPro" id="IPR013196">
    <property type="entry name" value="HTH_11"/>
</dbReference>
<protein>
    <submittedName>
        <fullName evidence="10">Transcription antiterminator BglG</fullName>
    </submittedName>
</protein>
<dbReference type="InterPro" id="IPR013011">
    <property type="entry name" value="PTS_EIIB_2"/>
</dbReference>
<dbReference type="InterPro" id="IPR011608">
    <property type="entry name" value="PRD"/>
</dbReference>
<dbReference type="InterPro" id="IPR002178">
    <property type="entry name" value="PTS_EIIA_type-2_dom"/>
</dbReference>
<dbReference type="PANTHER" id="PTHR30185:SF18">
    <property type="entry name" value="TRANSCRIPTIONAL REGULATOR MTLR"/>
    <property type="match status" value="1"/>
</dbReference>
<keyword evidence="4" id="KW-0805">Transcription regulation</keyword>
<dbReference type="RefSeq" id="WP_086301778.1">
    <property type="nucleotide sequence ID" value="NZ_MZNE01000067.1"/>
</dbReference>
<evidence type="ECO:0000256" key="3">
    <source>
        <dbReference type="ARBA" id="ARBA00022737"/>
    </source>
</evidence>
<dbReference type="Pfam" id="PF02302">
    <property type="entry name" value="PTS_IIB"/>
    <property type="match status" value="1"/>
</dbReference>
<dbReference type="EMBL" id="NART01000074">
    <property type="protein sequence ID" value="OTQ08648.1"/>
    <property type="molecule type" value="Genomic_DNA"/>
</dbReference>
<accession>A0A242NDI8</accession>
<evidence type="ECO:0000313" key="12">
    <source>
        <dbReference type="Proteomes" id="UP000194800"/>
    </source>
</evidence>
<keyword evidence="5" id="KW-0010">Activator</keyword>
<dbReference type="Gene3D" id="3.40.930.10">
    <property type="entry name" value="Mannitol-specific EII, Chain A"/>
    <property type="match status" value="1"/>
</dbReference>
<dbReference type="InterPro" id="IPR016152">
    <property type="entry name" value="PTrfase/Anion_transptr"/>
</dbReference>
<dbReference type="SUPFAM" id="SSF55804">
    <property type="entry name" value="Phoshotransferase/anion transport protein"/>
    <property type="match status" value="1"/>
</dbReference>
<evidence type="ECO:0000256" key="5">
    <source>
        <dbReference type="ARBA" id="ARBA00023159"/>
    </source>
</evidence>
<evidence type="ECO:0000313" key="10">
    <source>
        <dbReference type="EMBL" id="OTP97713.1"/>
    </source>
</evidence>
<dbReference type="InterPro" id="IPR036388">
    <property type="entry name" value="WH-like_DNA-bd_sf"/>
</dbReference>
<gene>
    <name evidence="11" type="ORF">B6C91_11665</name>
    <name evidence="10" type="ORF">B6D08_13780</name>
</gene>
<dbReference type="Pfam" id="PF00874">
    <property type="entry name" value="PRD"/>
    <property type="match status" value="2"/>
</dbReference>
<dbReference type="InterPro" id="IPR036095">
    <property type="entry name" value="PTS_EIIB-like_sf"/>
</dbReference>
<name>A0A242NDI8_9GAMM</name>
<keyword evidence="1" id="KW-0808">Transferase</keyword>
<reference evidence="12 13" key="1">
    <citation type="submission" date="2017-03" db="EMBL/GenBank/DDBJ databases">
        <title>Comparative genomics of honeybee gut symbionts reveal geographically distinct and subgroup specific antibiotic resistance.</title>
        <authorList>
            <person name="Ludvigsen J."/>
            <person name="Porcellato D."/>
            <person name="Labee-Lund T.M."/>
            <person name="Amdam G.V."/>
            <person name="Rudi K."/>
        </authorList>
    </citation>
    <scope>NUCLEOTIDE SEQUENCE [LARGE SCALE GENOMIC DNA]</scope>
    <source>
        <strain evidence="10 13">A-7-12</strain>
        <strain evidence="11 12">A-9-12</strain>
    </source>
</reference>
<evidence type="ECO:0000313" key="13">
    <source>
        <dbReference type="Proteomes" id="UP000194977"/>
    </source>
</evidence>
<sequence>MIKHKQRELISLLVRSKNEYKSSQELATELSLSDRTVRTYLKDLKTLIERNGGNIVSKQGYGFQLEILDRTAFNLFLIEHHLLDKNIEQSQCREASERKHFILNLLLLESQKIDVEELSEQLFISSSQLNKDIAEIKSQLLAYELTLKKKRSLIFIDGDEKAKRHFIMSYFFHDDSINFLHHLSYFNQSCETISFDTLTIIILDECREANIKLSDVMIQNIVLHLSLSIKRLQSGLSIQNLDLPVSTNTTLEYQVANKIIARIESVIGFHFPKEEQMYLTLHLMSKSNLIQNVADDELTLSLTNLLLKIQQETGYPFWHDEQLKNGLIQHLKPMLVRLEQNIKLENPLIDEIKDQYLDVFVLVKNYLSQLPNLNKYKVNDDEWGYLALHFLASLEKLKNEQKAKVLIICATGVGSAQLLKNRVESEFDERVKIVATRGYYEIEPEMINDIDFIISSVDLSSKVFKVPVFHVSVFFCEEDVQIIRRYLSHRQMPNLFHKDFLPVISEHKNQNHSNYIAQIFDDIAADYFYLCRQKTTKQTVLDHLVELLSVNEVKNFKQEIKKQMVKRMAIGEILFSPTIVVPHPAIPVGKMAKIAIAVIPDGLFWDEDYQNVKFVFMISPSIYQNSNLAMMTKAIVNLIDDLPTQQAMLEISDFNQFKSLFIQLIEKGA</sequence>
<dbReference type="Proteomes" id="UP000194977">
    <property type="component" value="Unassembled WGS sequence"/>
</dbReference>
<dbReference type="Proteomes" id="UP000194800">
    <property type="component" value="Unassembled WGS sequence"/>
</dbReference>
<dbReference type="Pfam" id="PF08279">
    <property type="entry name" value="HTH_11"/>
    <property type="match status" value="1"/>
</dbReference>
<dbReference type="InterPro" id="IPR036634">
    <property type="entry name" value="PRD_sf"/>
</dbReference>
<dbReference type="SUPFAM" id="SSF52794">
    <property type="entry name" value="PTS system IIB component-like"/>
    <property type="match status" value="1"/>
</dbReference>
<feature type="domain" description="PRD" evidence="9">
    <location>
        <begin position="293"/>
        <end position="400"/>
    </location>
</feature>
<dbReference type="PROSITE" id="PS51094">
    <property type="entry name" value="PTS_EIIA_TYPE_2"/>
    <property type="match status" value="1"/>
</dbReference>
<dbReference type="Gene3D" id="1.10.10.10">
    <property type="entry name" value="Winged helix-like DNA-binding domain superfamily/Winged helix DNA-binding domain"/>
    <property type="match status" value="2"/>
</dbReference>
<evidence type="ECO:0000256" key="2">
    <source>
        <dbReference type="ARBA" id="ARBA00022683"/>
    </source>
</evidence>
<dbReference type="InterPro" id="IPR050661">
    <property type="entry name" value="BglG_antiterminators"/>
</dbReference>
<proteinExistence type="predicted"/>
<keyword evidence="3" id="KW-0677">Repeat</keyword>
<dbReference type="OrthoDB" id="3710983at2"/>
<dbReference type="PROSITE" id="PS51099">
    <property type="entry name" value="PTS_EIIB_TYPE_2"/>
    <property type="match status" value="1"/>
</dbReference>
<dbReference type="Pfam" id="PF05043">
    <property type="entry name" value="Mga"/>
    <property type="match status" value="1"/>
</dbReference>
<dbReference type="Pfam" id="PF00359">
    <property type="entry name" value="PTS_EIIA_2"/>
    <property type="match status" value="1"/>
</dbReference>
<dbReference type="Gene3D" id="1.10.1790.10">
    <property type="entry name" value="PRD domain"/>
    <property type="match status" value="2"/>
</dbReference>
<dbReference type="GO" id="GO:0008982">
    <property type="term" value="F:protein-N(PI)-phosphohistidine-sugar phosphotransferase activity"/>
    <property type="evidence" value="ECO:0007669"/>
    <property type="project" value="InterPro"/>
</dbReference>
<feature type="domain" description="PRD" evidence="9">
    <location>
        <begin position="187"/>
        <end position="292"/>
    </location>
</feature>
<dbReference type="PROSITE" id="PS51372">
    <property type="entry name" value="PRD_2"/>
    <property type="match status" value="2"/>
</dbReference>
<dbReference type="InterPro" id="IPR003501">
    <property type="entry name" value="PTS_EIIB_2/3"/>
</dbReference>
<feature type="domain" description="PTS EIIB type-2" evidence="8">
    <location>
        <begin position="403"/>
        <end position="495"/>
    </location>
</feature>
<dbReference type="GO" id="GO:0009401">
    <property type="term" value="P:phosphoenolpyruvate-dependent sugar phosphotransferase system"/>
    <property type="evidence" value="ECO:0007669"/>
    <property type="project" value="UniProtKB-KW"/>
</dbReference>
<dbReference type="Gene3D" id="3.40.50.2300">
    <property type="match status" value="1"/>
</dbReference>
<keyword evidence="12" id="KW-1185">Reference proteome</keyword>
<dbReference type="CDD" id="cd05568">
    <property type="entry name" value="PTS_IIB_bgl_like"/>
    <property type="match status" value="1"/>
</dbReference>
<dbReference type="GO" id="GO:0006355">
    <property type="term" value="P:regulation of DNA-templated transcription"/>
    <property type="evidence" value="ECO:0007669"/>
    <property type="project" value="InterPro"/>
</dbReference>
<dbReference type="EMBL" id="NARP01000055">
    <property type="protein sequence ID" value="OTP97713.1"/>
    <property type="molecule type" value="Genomic_DNA"/>
</dbReference>
<organism evidence="10 13">
    <name type="scientific">Gilliamella apicola</name>
    <dbReference type="NCBI Taxonomy" id="1196095"/>
    <lineage>
        <taxon>Bacteria</taxon>
        <taxon>Pseudomonadati</taxon>
        <taxon>Pseudomonadota</taxon>
        <taxon>Gammaproteobacteria</taxon>
        <taxon>Orbales</taxon>
        <taxon>Orbaceae</taxon>
        <taxon>Gilliamella</taxon>
    </lineage>
</organism>
<keyword evidence="2" id="KW-0598">Phosphotransferase system</keyword>
<evidence type="ECO:0000313" key="11">
    <source>
        <dbReference type="EMBL" id="OTQ08648.1"/>
    </source>
</evidence>
<dbReference type="SUPFAM" id="SSF63520">
    <property type="entry name" value="PTS-regulatory domain, PRD"/>
    <property type="match status" value="2"/>
</dbReference>
<dbReference type="InterPro" id="IPR007737">
    <property type="entry name" value="Mga_HTH"/>
</dbReference>
<dbReference type="AlphaFoldDB" id="A0A242NDI8"/>